<evidence type="ECO:0000259" key="6">
    <source>
        <dbReference type="PROSITE" id="PS00022"/>
    </source>
</evidence>
<organism evidence="8 9">
    <name type="scientific">Megalurothrips usitatus</name>
    <name type="common">bean blossom thrips</name>
    <dbReference type="NCBI Taxonomy" id="439358"/>
    <lineage>
        <taxon>Eukaryota</taxon>
        <taxon>Metazoa</taxon>
        <taxon>Ecdysozoa</taxon>
        <taxon>Arthropoda</taxon>
        <taxon>Hexapoda</taxon>
        <taxon>Insecta</taxon>
        <taxon>Pterygota</taxon>
        <taxon>Neoptera</taxon>
        <taxon>Paraneoptera</taxon>
        <taxon>Thysanoptera</taxon>
        <taxon>Terebrantia</taxon>
        <taxon>Thripoidea</taxon>
        <taxon>Thripidae</taxon>
        <taxon>Megalurothrips</taxon>
    </lineage>
</organism>
<keyword evidence="9" id="KW-1185">Reference proteome</keyword>
<evidence type="ECO:0000256" key="5">
    <source>
        <dbReference type="ARBA" id="ARBA00023136"/>
    </source>
</evidence>
<dbReference type="Pfam" id="PF02010">
    <property type="entry name" value="REJ"/>
    <property type="match status" value="1"/>
</dbReference>
<dbReference type="PROSITE" id="PS00022">
    <property type="entry name" value="EGF_1"/>
    <property type="match status" value="1"/>
</dbReference>
<name>A0AAV7XU58_9NEOP</name>
<evidence type="ECO:0000256" key="1">
    <source>
        <dbReference type="ARBA" id="ARBA00004370"/>
    </source>
</evidence>
<dbReference type="PANTHER" id="PTHR46730">
    <property type="entry name" value="POLYCYSTIN-1"/>
    <property type="match status" value="1"/>
</dbReference>
<dbReference type="GO" id="GO:0006816">
    <property type="term" value="P:calcium ion transport"/>
    <property type="evidence" value="ECO:0007669"/>
    <property type="project" value="TreeGrafter"/>
</dbReference>
<sequence length="562" mass="61020">MGAILRKVVPAGGGTVAICCLTFLAYVPLARPAVPCYNGGELSADGKACNCLEGFGGPDCNTLRDFCADQDDFNSKCAPGSCVTVYHAFYCTRCRNETQTGFHCTRNVADQTRTASAPYFVYQPKVALFQDLLLLVSVQDLGQDLTLKVVWGDGIVDVRKGEEFFRGYLHEEVLALGLDALAPGTPGYNAMPRGRRYMVLLKHVFNKRLSKGPPAVNLIILANEPRGPLGKEMQHEFHPKVVLPPDQDRVVDLSMPELGYSFEKEGHMPHWSRRDAIQVLGEAQDPSSSHIEDYTYSFALVLNMGTAAQKKMPEVASPVVKRFHSEPFSLPIGKHGLRFSAWNGTRLVEFIMGFFLVVPAPLQLVLLGGAARTVSARLPLVLDAGASMDLNENDLLRVTFVWRCTPGPDARPCPFRTTTGVRVTVPPSALVDGQRFLVALEASRPYLDTLVARQAVTVDDKLSVNVAIVCERNCGVGLGSLSSEHVSLRAVCSGTCPALSWSLAAAREAEEAPRHGGRQGPVLPVGSKGRRFIVSPPSLDGHANYIVTLSGEHRMRALRGGL</sequence>
<dbReference type="PROSITE" id="PS01186">
    <property type="entry name" value="EGF_2"/>
    <property type="match status" value="1"/>
</dbReference>
<keyword evidence="5" id="KW-0472">Membrane</keyword>
<dbReference type="InterPro" id="IPR009030">
    <property type="entry name" value="Growth_fac_rcpt_cys_sf"/>
</dbReference>
<evidence type="ECO:0000313" key="9">
    <source>
        <dbReference type="Proteomes" id="UP001075354"/>
    </source>
</evidence>
<keyword evidence="2" id="KW-0812">Transmembrane</keyword>
<dbReference type="Proteomes" id="UP001075354">
    <property type="component" value="Chromosome 5"/>
</dbReference>
<accession>A0AAV7XU58</accession>
<comment type="subcellular location">
    <subcellularLocation>
        <location evidence="1">Membrane</location>
    </subcellularLocation>
</comment>
<dbReference type="PANTHER" id="PTHR46730:SF1">
    <property type="entry name" value="PLAT DOMAIN-CONTAINING PROTEIN"/>
    <property type="match status" value="1"/>
</dbReference>
<evidence type="ECO:0000259" key="7">
    <source>
        <dbReference type="PROSITE" id="PS01186"/>
    </source>
</evidence>
<reference evidence="8" key="1">
    <citation type="submission" date="2022-12" db="EMBL/GenBank/DDBJ databases">
        <title>Chromosome-level genome assembly of the bean flower thrips Megalurothrips usitatus.</title>
        <authorList>
            <person name="Ma L."/>
            <person name="Liu Q."/>
            <person name="Li H."/>
            <person name="Cai W."/>
        </authorList>
    </citation>
    <scope>NUCLEOTIDE SEQUENCE</scope>
    <source>
        <strain evidence="8">Cailab_2022a</strain>
    </source>
</reference>
<evidence type="ECO:0000256" key="2">
    <source>
        <dbReference type="ARBA" id="ARBA00022692"/>
    </source>
</evidence>
<dbReference type="InterPro" id="IPR000742">
    <property type="entry name" value="EGF"/>
</dbReference>
<dbReference type="SUPFAM" id="SSF57184">
    <property type="entry name" value="Growth factor receptor domain"/>
    <property type="match status" value="1"/>
</dbReference>
<dbReference type="EMBL" id="JAPTSV010000005">
    <property type="protein sequence ID" value="KAJ1528016.1"/>
    <property type="molecule type" value="Genomic_DNA"/>
</dbReference>
<keyword evidence="3" id="KW-0677">Repeat</keyword>
<evidence type="ECO:0000256" key="3">
    <source>
        <dbReference type="ARBA" id="ARBA00022737"/>
    </source>
</evidence>
<evidence type="ECO:0000256" key="4">
    <source>
        <dbReference type="ARBA" id="ARBA00022989"/>
    </source>
</evidence>
<dbReference type="GO" id="GO:0005261">
    <property type="term" value="F:monoatomic cation channel activity"/>
    <property type="evidence" value="ECO:0007669"/>
    <property type="project" value="TreeGrafter"/>
</dbReference>
<feature type="domain" description="EGF-like" evidence="6 7">
    <location>
        <begin position="49"/>
        <end position="60"/>
    </location>
</feature>
<comment type="caution">
    <text evidence="8">The sequence shown here is derived from an EMBL/GenBank/DDBJ whole genome shotgun (WGS) entry which is preliminary data.</text>
</comment>
<dbReference type="AlphaFoldDB" id="A0AAV7XU58"/>
<gene>
    <name evidence="8" type="ORF">ONE63_007940</name>
</gene>
<dbReference type="GO" id="GO:0005886">
    <property type="term" value="C:plasma membrane"/>
    <property type="evidence" value="ECO:0007669"/>
    <property type="project" value="TreeGrafter"/>
</dbReference>
<protein>
    <recommendedName>
        <fullName evidence="6 7">EGF-like domain-containing protein</fullName>
    </recommendedName>
</protein>
<dbReference type="InterPro" id="IPR002859">
    <property type="entry name" value="PKD/REJ-like"/>
</dbReference>
<proteinExistence type="predicted"/>
<keyword evidence="4" id="KW-1133">Transmembrane helix</keyword>
<evidence type="ECO:0000313" key="8">
    <source>
        <dbReference type="EMBL" id="KAJ1528016.1"/>
    </source>
</evidence>